<accession>A0AA86P2W2</accession>
<keyword evidence="3" id="KW-1185">Reference proteome</keyword>
<sequence>MSSKLRFINLPQHLKQLNVTGTNEGRLDSVSSFLNNQSGSFQQFNKFESLLANLKERKCSLAKMNQQMLFITEFLEQVVFKNIRKISQNNYRIEDYLFQIERLTLRKGLKKNEQVEYSQ</sequence>
<proteinExistence type="predicted"/>
<evidence type="ECO:0000313" key="1">
    <source>
        <dbReference type="EMBL" id="CAI9930646.1"/>
    </source>
</evidence>
<reference evidence="1" key="1">
    <citation type="submission" date="2023-06" db="EMBL/GenBank/DDBJ databases">
        <authorList>
            <person name="Kurt Z."/>
        </authorList>
    </citation>
    <scope>NUCLEOTIDE SEQUENCE</scope>
</reference>
<dbReference type="Proteomes" id="UP001642409">
    <property type="component" value="Unassembled WGS sequence"/>
</dbReference>
<gene>
    <name evidence="1" type="ORF">HINF_LOCUS18291</name>
    <name evidence="2" type="ORF">HINF_LOCUS2924</name>
</gene>
<dbReference type="EMBL" id="CATOUU010000464">
    <property type="protein sequence ID" value="CAI9930646.1"/>
    <property type="molecule type" value="Genomic_DNA"/>
</dbReference>
<organism evidence="1">
    <name type="scientific">Hexamita inflata</name>
    <dbReference type="NCBI Taxonomy" id="28002"/>
    <lineage>
        <taxon>Eukaryota</taxon>
        <taxon>Metamonada</taxon>
        <taxon>Diplomonadida</taxon>
        <taxon>Hexamitidae</taxon>
        <taxon>Hexamitinae</taxon>
        <taxon>Hexamita</taxon>
    </lineage>
</organism>
<evidence type="ECO:0000313" key="3">
    <source>
        <dbReference type="Proteomes" id="UP001642409"/>
    </source>
</evidence>
<reference evidence="2 3" key="2">
    <citation type="submission" date="2024-07" db="EMBL/GenBank/DDBJ databases">
        <authorList>
            <person name="Akdeniz Z."/>
        </authorList>
    </citation>
    <scope>NUCLEOTIDE SEQUENCE [LARGE SCALE GENOMIC DNA]</scope>
</reference>
<dbReference type="EMBL" id="CAXDID020000005">
    <property type="protein sequence ID" value="CAL5974580.1"/>
    <property type="molecule type" value="Genomic_DNA"/>
</dbReference>
<comment type="caution">
    <text evidence="1">The sequence shown here is derived from an EMBL/GenBank/DDBJ whole genome shotgun (WGS) entry which is preliminary data.</text>
</comment>
<dbReference type="AlphaFoldDB" id="A0AA86P2W2"/>
<protein>
    <submittedName>
        <fullName evidence="2">Hypothetical_protein</fullName>
    </submittedName>
</protein>
<name>A0AA86P2W2_9EUKA</name>
<evidence type="ECO:0000313" key="2">
    <source>
        <dbReference type="EMBL" id="CAL5974580.1"/>
    </source>
</evidence>